<organism evidence="1 2">
    <name type="scientific">Russula earlei</name>
    <dbReference type="NCBI Taxonomy" id="71964"/>
    <lineage>
        <taxon>Eukaryota</taxon>
        <taxon>Fungi</taxon>
        <taxon>Dikarya</taxon>
        <taxon>Basidiomycota</taxon>
        <taxon>Agaricomycotina</taxon>
        <taxon>Agaricomycetes</taxon>
        <taxon>Russulales</taxon>
        <taxon>Russulaceae</taxon>
        <taxon>Russula</taxon>
    </lineage>
</organism>
<sequence>MPPRRGARQQQQKQQKPQEPPKPPGLIRDPAVTLKLMEYVLDGPNGKRTLSRLARVSKALVEPGLGLLWKELDNLVPLISLFPSNLFKRAKRPGLGLAEAPSPEHWENVLQYGKRVRRLMYDESSKSVSPSIFPIIEEHRPVTYILPNLTTLVWRVETPAGLDHLHLFLNPELQNLTLEITPRLPNIGNVLADISRRTKLASFSLTSFSPLPDDVPRLLAPQTELDRLALMAPSALSSSLGRWVASLERLWSLQLDLTGRPSKVIDDFFRHVGASSSEMDSPDSPRSRDSGVFSGEDIDFTEATKKSTKKSKQRPAGDRGPIVGAFVTLRVLQLTGEVSGIISFLRRIASPLTQLELVIEDPFDKTDWRNLCVLLSQSFGNSLQSLKISASGSSRFTDLVRATSRGEAISRRLSLESLTSLPYLSRLEIDLPESVVLQNSDIAQLAEACPSLEILRLCPTARFPIAGGPPSLTLDGLAPLTARCRNLETLAVVIDGDAVDPQMYLYRTVSSRTLLKLHLGHSWVREPLTAALALSHIAPHADTLRWFHEKNRPGYIETHSLGWQRVAEMLPALQDVRLTERWVAGQAELPEPRQMMDKAVEARPVMRNSVVQATPKMVSTKTQATPQTSEKVVSARPQATSVEVDATPAVVSRMVDAVTLVADQGVMASPTMISREVDAMVEMVSESVDAVPEIGETMYIDEEDQRQQEQQQSKETHFLSQIYVPSIVGSAISLAWRTMLFGPNFVTARMQDVWAMVPFHASKNAATNVAQIHEVVEEHESAEKTVVAEKVSPVESGAGAGTNIVPVCI</sequence>
<evidence type="ECO:0000313" key="2">
    <source>
        <dbReference type="Proteomes" id="UP001207468"/>
    </source>
</evidence>
<reference evidence="1" key="1">
    <citation type="submission" date="2021-03" db="EMBL/GenBank/DDBJ databases">
        <title>Evolutionary priming and transition to the ectomycorrhizal habit in an iconic lineage of mushroom-forming fungi: is preadaptation a requirement?</title>
        <authorList>
            <consortium name="DOE Joint Genome Institute"/>
            <person name="Looney B.P."/>
            <person name="Miyauchi S."/>
            <person name="Morin E."/>
            <person name="Drula E."/>
            <person name="Courty P.E."/>
            <person name="Chicoki N."/>
            <person name="Fauchery L."/>
            <person name="Kohler A."/>
            <person name="Kuo A."/>
            <person name="LaButti K."/>
            <person name="Pangilinan J."/>
            <person name="Lipzen A."/>
            <person name="Riley R."/>
            <person name="Andreopoulos W."/>
            <person name="He G."/>
            <person name="Johnson J."/>
            <person name="Barry K.W."/>
            <person name="Grigoriev I.V."/>
            <person name="Nagy L."/>
            <person name="Hibbett D."/>
            <person name="Henrissat B."/>
            <person name="Matheny P.B."/>
            <person name="Labbe J."/>
            <person name="Martin A.F."/>
        </authorList>
    </citation>
    <scope>NUCLEOTIDE SEQUENCE</scope>
    <source>
        <strain evidence="1">BPL698</strain>
    </source>
</reference>
<dbReference type="EMBL" id="JAGFNK010000179">
    <property type="protein sequence ID" value="KAI9461174.1"/>
    <property type="molecule type" value="Genomic_DNA"/>
</dbReference>
<accession>A0ACC0U3Y7</accession>
<dbReference type="Proteomes" id="UP001207468">
    <property type="component" value="Unassembled WGS sequence"/>
</dbReference>
<proteinExistence type="predicted"/>
<protein>
    <submittedName>
        <fullName evidence="1">Uncharacterized protein</fullName>
    </submittedName>
</protein>
<comment type="caution">
    <text evidence="1">The sequence shown here is derived from an EMBL/GenBank/DDBJ whole genome shotgun (WGS) entry which is preliminary data.</text>
</comment>
<keyword evidence="2" id="KW-1185">Reference proteome</keyword>
<gene>
    <name evidence="1" type="ORF">F5148DRAFT_983091</name>
</gene>
<name>A0ACC0U3Y7_9AGAM</name>
<evidence type="ECO:0000313" key="1">
    <source>
        <dbReference type="EMBL" id="KAI9461174.1"/>
    </source>
</evidence>